<dbReference type="PANTHER" id="PTHR13500">
    <property type="entry name" value="NUCLEOLAR PRERIBOSOMAL-ASSOCIATED PROTEIN 1"/>
    <property type="match status" value="1"/>
</dbReference>
<dbReference type="GO" id="GO:0005730">
    <property type="term" value="C:nucleolus"/>
    <property type="evidence" value="ECO:0007669"/>
    <property type="project" value="TreeGrafter"/>
</dbReference>
<proteinExistence type="predicted"/>
<gene>
    <name evidence="5" type="ORF">H072_381</name>
</gene>
<dbReference type="GO" id="GO:0000463">
    <property type="term" value="P:maturation of LSU-rRNA from tricistronic rRNA transcript (SSU-rRNA, 5.8S rRNA, LSU-rRNA)"/>
    <property type="evidence" value="ECO:0007669"/>
    <property type="project" value="TreeGrafter"/>
</dbReference>
<keyword evidence="6" id="KW-1185">Reference proteome</keyword>
<dbReference type="OMA" id="VVWVWQS"/>
<accession>S8CD68</accession>
<evidence type="ECO:0008006" key="7">
    <source>
        <dbReference type="Google" id="ProtNLM"/>
    </source>
</evidence>
<reference evidence="6" key="2">
    <citation type="submission" date="2013-04" db="EMBL/GenBank/DDBJ databases">
        <title>Genomic mechanisms accounting for the adaptation to parasitism in nematode-trapping fungi.</title>
        <authorList>
            <person name="Ahren D.G."/>
        </authorList>
    </citation>
    <scope>NUCLEOTIDE SEQUENCE [LARGE SCALE GENOMIC DNA]</scope>
    <source>
        <strain evidence="6">CBS 200.50</strain>
    </source>
</reference>
<feature type="region of interest" description="Disordered" evidence="1">
    <location>
        <begin position="1"/>
        <end position="41"/>
    </location>
</feature>
<evidence type="ECO:0000256" key="1">
    <source>
        <dbReference type="SAM" id="MobiDB-lite"/>
    </source>
</evidence>
<dbReference type="HOGENOM" id="CLU_235486_0_0_1"/>
<dbReference type="OrthoDB" id="72892at2759"/>
<organism evidence="5 6">
    <name type="scientific">Dactylellina haptotyla (strain CBS 200.50)</name>
    <name type="common">Nematode-trapping fungus</name>
    <name type="synonym">Monacrosporium haptotylum</name>
    <dbReference type="NCBI Taxonomy" id="1284197"/>
    <lineage>
        <taxon>Eukaryota</taxon>
        <taxon>Fungi</taxon>
        <taxon>Dikarya</taxon>
        <taxon>Ascomycota</taxon>
        <taxon>Pezizomycotina</taxon>
        <taxon>Orbiliomycetes</taxon>
        <taxon>Orbiliales</taxon>
        <taxon>Orbiliaceae</taxon>
        <taxon>Dactylellina</taxon>
    </lineage>
</organism>
<feature type="domain" description="URB1 central HEAT repeat" evidence="4">
    <location>
        <begin position="639"/>
        <end position="809"/>
    </location>
</feature>
<dbReference type="Pfam" id="PF26140">
    <property type="entry name" value="HEAT_URB1"/>
    <property type="match status" value="1"/>
</dbReference>
<evidence type="ECO:0000259" key="3">
    <source>
        <dbReference type="Pfam" id="PF16201"/>
    </source>
</evidence>
<protein>
    <recommendedName>
        <fullName evidence="7">Nucleolar pre-ribosomal-associated protein 1 N-terminal domain-containing protein</fullName>
    </recommendedName>
</protein>
<dbReference type="eggNOG" id="KOG1791">
    <property type="taxonomic scope" value="Eukaryota"/>
</dbReference>
<name>S8CD68_DACHA</name>
<dbReference type="InterPro" id="IPR021714">
    <property type="entry name" value="URB1_N"/>
</dbReference>
<feature type="domain" description="URB1 N-terminal" evidence="2">
    <location>
        <begin position="108"/>
        <end position="441"/>
    </location>
</feature>
<feature type="domain" description="URB1 C-terminal" evidence="3">
    <location>
        <begin position="1606"/>
        <end position="1820"/>
    </location>
</feature>
<dbReference type="GO" id="GO:0000466">
    <property type="term" value="P:maturation of 5.8S rRNA from tricistronic rRNA transcript (SSU-rRNA, 5.8S rRNA, LSU-rRNA)"/>
    <property type="evidence" value="ECO:0007669"/>
    <property type="project" value="TreeGrafter"/>
</dbReference>
<evidence type="ECO:0000259" key="2">
    <source>
        <dbReference type="Pfam" id="PF11707"/>
    </source>
</evidence>
<dbReference type="PANTHER" id="PTHR13500:SF0">
    <property type="entry name" value="NUCLEOLAR PRE-RIBOSOMAL-ASSOCIATED PROTEIN 1"/>
    <property type="match status" value="1"/>
</dbReference>
<evidence type="ECO:0000313" key="5">
    <source>
        <dbReference type="EMBL" id="EPS45632.1"/>
    </source>
</evidence>
<dbReference type="EMBL" id="AQGS01000010">
    <property type="protein sequence ID" value="EPS45632.1"/>
    <property type="molecule type" value="Genomic_DNA"/>
</dbReference>
<reference evidence="5 6" key="1">
    <citation type="journal article" date="2013" name="PLoS Genet.">
        <title>Genomic mechanisms accounting for the adaptation to parasitism in nematode-trapping fungi.</title>
        <authorList>
            <person name="Meerupati T."/>
            <person name="Andersson K.M."/>
            <person name="Friman E."/>
            <person name="Kumar D."/>
            <person name="Tunlid A."/>
            <person name="Ahren D."/>
        </authorList>
    </citation>
    <scope>NUCLEOTIDE SEQUENCE [LARGE SCALE GENOMIC DNA]</scope>
    <source>
        <strain evidence="5 6">CBS 200.50</strain>
    </source>
</reference>
<dbReference type="InterPro" id="IPR032436">
    <property type="entry name" value="URB1_C"/>
</dbReference>
<dbReference type="STRING" id="1284197.S8CD68"/>
<comment type="caution">
    <text evidence="5">The sequence shown here is derived from an EMBL/GenBank/DDBJ whole genome shotgun (WGS) entry which is preliminary data.</text>
</comment>
<evidence type="ECO:0000259" key="4">
    <source>
        <dbReference type="Pfam" id="PF26140"/>
    </source>
</evidence>
<dbReference type="Pfam" id="PF16201">
    <property type="entry name" value="NopRA1"/>
    <property type="match status" value="1"/>
</dbReference>
<dbReference type="InterPro" id="IPR059018">
    <property type="entry name" value="HEAT_URB1"/>
</dbReference>
<dbReference type="Pfam" id="PF11707">
    <property type="entry name" value="Npa1"/>
    <property type="match status" value="1"/>
</dbReference>
<evidence type="ECO:0000313" key="6">
    <source>
        <dbReference type="Proteomes" id="UP000015100"/>
    </source>
</evidence>
<dbReference type="Proteomes" id="UP000015100">
    <property type="component" value="Unassembled WGS sequence"/>
</dbReference>
<sequence length="1871" mass="208621">MAKRPFNQANVDGQDRRPGATPKRQKKDDSSSSKGAAPEPVTSVRQLQGFFAEYSNPSKFQAGIQSFKRFLAECRDLQYALHMNEEVQLCLLQEYLEAQISRDGDETCNDLVQAWSFASQSNNFTLLSSIPTVLHLLLRTISLFPTWKPHGIALIKTVLQPSYLKLIYRSLGGSKDSISSPCLRLLTEINKFDNGSQCHLLHQSLDFTVKDFSRNLDVKKSAKLDTPDVEDPDRPSVRTTFVRFILSFFQYATPNIKTDVMNLRNFTTPLFKHIRQDTAILVNEVLQTFKTGILADQEISRNAKTNYFNEWSLSKLAELCYRDDAIDPEKPDVTVADISFGFLAETCTITGNGVCFKDNGWYGSTKSDPTSTASEKSGKQAVNNRTLLGLIKSLRPYSNTYHLRLLISIFTASPELVAAYFGDNSNGTFSFEPKLTATWIGLSSVMLETIQIKVPEKFGFTGSEQPESSPPVRNIIENILPQQVNRAVLNKCLAYSNGFVRFLAVRILNAAFEKLEAVLNILDTLSKDLVDTSSWDKVIYDLVDEFVKRIPELGGVITLFNQTLNNGGELQREAVGRLVRNYWEVLPSVAAGSVTASTGKGGFDFGPVFAKVFGKIGEVKGIEKLQVEHILRLSKGLVETKWWSKGSEMKYSPAVTLMEVYVEKGNEGGVYKLIEKIIADSPLFGQNNIREVAGAILSFEALIESLDFMKGSKGWDRILSYLDNASGRLVQSPYKFYDIVGEAMERTSGNKRTLSPILAVLFHQFKFVKKNEIPKEELESLCKWLLRISNNLWVTSDMAMIETADEDIATASTEGSNEVFVQFVEGVQAWRQCLADFGIGRSYNPTDMTGFPLDFGLPAQVAPLKPKNVQSIREKYLNPLLSIAMQSSVYALFYWRRMQHIVEILFKIAPANEKIITELEEFSAWESIYQKIAAAYDSVATKVMKSTAYSSAFKDQICLDAMVDKNSQQIYINYFLKSSAQNLFGNLDLALLKVYAKLSIGSLEDEKSIGSQLGDRINKLSNGPKSSKTQTKHFDSLRSTWWRDCETIDRLKSKIRTVARGSGAATDSSDPVWPIIFERLRKEKVVLEGQEIWGATLLFPKDSLWGRFSEHLASRRRGIEDDSTTVEFEILHAMLTERSPATFSRGLEAIIPLNTDKGMSDILEATTETLRKDIQKPPSSTKTEDGEPRGLSFVTLAFPVIKAVSSACMETDDGTGKTRWKKTLSSEVKQQFLKIFYQDGTAHYQDFLDKFSSMNDVLGGIAADFANYFRVGLDFGVIKWDEKLLCLLYTNNAGKKETLMSPSQFSLFEAAYRVSQGTDMTWFHQRIQRMVYDLTVKLSKVKAGTKGAKILETCELFGQFLNRNEVDLLDYVAKDAVDSLLEAAFEKLEIGGGVVGLALGVIGGVEDAKYLQHSKLLQLVLSASTALSEYPRDPSKTEEQYRLVFIIRKLFYAAKGPHSNITTLDGVLPLYSGSNDPIDAVLLEILISIEGSMAQSIMGRVTSVEFDNGGKGKFVERDSKGRLKIVISEKTLKRSVGDFFGRKVSFDDCEDVKSFLERCKRFGEEEGRKKTYDVGFLAAVIMQAVLAGGREETRIDVKDVIERGALGVVVTALASENPEERAMAEAVLVAIAGKLEGGKAGEGKSRGYKDRIEVLHLICKILAGIMAFDDGNGVKEKGIPTITAVFLAKMVNIVANPGHWLYEKVMTWLQSRANVDLAEIPLLKEFLRSEAEAYWREVQWGVESLANGMKGTVDVELCRKRGVFEEVLGLYKRCAGTGSAGGNKGKEDEVRKKVLEMLWNAAGVEGGATTLITRTGVVSWIKVMISMVGDDEEKLTLKRLGARLWEACDKEYVKEWSEGNIGRVLEALVML</sequence>
<dbReference type="InterPro" id="IPR039844">
    <property type="entry name" value="URB1"/>
</dbReference>